<organism evidence="8 9">
    <name type="scientific">Parerythrobacter lacustris</name>
    <dbReference type="NCBI Taxonomy" id="2969984"/>
    <lineage>
        <taxon>Bacteria</taxon>
        <taxon>Pseudomonadati</taxon>
        <taxon>Pseudomonadota</taxon>
        <taxon>Alphaproteobacteria</taxon>
        <taxon>Sphingomonadales</taxon>
        <taxon>Erythrobacteraceae</taxon>
        <taxon>Parerythrobacter</taxon>
    </lineage>
</organism>
<evidence type="ECO:0000313" key="8">
    <source>
        <dbReference type="EMBL" id="MCR2834813.1"/>
    </source>
</evidence>
<sequence length="470" mass="52144">MNIAEFTAWHWLVLVQHEMLLFAGIFFLVGSIDEILVDCSWLWLKLTGRLREPPACSEARSDEPLTGPGAVFIPTWQEAAVIGATVNHALEVWRQHELTIYVGCYRNDGATIGALLGAVQTDARVRLVVHDVAGPTTKADCLNRLYRALCLDESRLGRSARMVVLHDAEDMVDPAALVLLDQALNGAELAQIPVLPMPQAGSRWIGSHYCEEFAEAHGKAMVVRDALGAGIPLAGVGCAIARAALERLAERDPSGTPFAADCLTEDYELGLSVADWGGRARFLRYRHPDGSLVATRAFFPSELETAVRQKTRWIHGIAFQAWDRLGWRSRPAEVWMRMRDRRGPLAAFVLSMAYALLIVSTIVWVLGGLGFGAPIETSPALEIVLWLNFASLAWRIVWRFGFTAREYGWAEGLRSILRIPVTNIIAIMAGRRAVLAYIRSLRGWAPTWDKTEHRYHPARSVTMQRTATAS</sequence>
<dbReference type="EMBL" id="JANKHH010000007">
    <property type="protein sequence ID" value="MCR2834813.1"/>
    <property type="molecule type" value="Genomic_DNA"/>
</dbReference>
<dbReference type="Pfam" id="PF13641">
    <property type="entry name" value="Glyco_tranf_2_3"/>
    <property type="match status" value="1"/>
</dbReference>
<feature type="transmembrane region" description="Helical" evidence="7">
    <location>
        <begin position="20"/>
        <end position="44"/>
    </location>
</feature>
<evidence type="ECO:0000256" key="3">
    <source>
        <dbReference type="ARBA" id="ARBA00022679"/>
    </source>
</evidence>
<evidence type="ECO:0000256" key="7">
    <source>
        <dbReference type="SAM" id="Phobius"/>
    </source>
</evidence>
<keyword evidence="3 8" id="KW-0808">Transferase</keyword>
<feature type="transmembrane region" description="Helical" evidence="7">
    <location>
        <begin position="379"/>
        <end position="398"/>
    </location>
</feature>
<keyword evidence="5 7" id="KW-1133">Transmembrane helix</keyword>
<comment type="subcellular location">
    <subcellularLocation>
        <location evidence="1">Membrane</location>
        <topology evidence="1">Multi-pass membrane protein</topology>
    </subcellularLocation>
</comment>
<dbReference type="SUPFAM" id="SSF53448">
    <property type="entry name" value="Nucleotide-diphospho-sugar transferases"/>
    <property type="match status" value="1"/>
</dbReference>
<dbReference type="InterPro" id="IPR050321">
    <property type="entry name" value="Glycosyltr_2/OpgH_subfam"/>
</dbReference>
<dbReference type="InterPro" id="IPR029044">
    <property type="entry name" value="Nucleotide-diphossugar_trans"/>
</dbReference>
<evidence type="ECO:0000256" key="4">
    <source>
        <dbReference type="ARBA" id="ARBA00022692"/>
    </source>
</evidence>
<evidence type="ECO:0000313" key="9">
    <source>
        <dbReference type="Proteomes" id="UP001206067"/>
    </source>
</evidence>
<keyword evidence="9" id="KW-1185">Reference proteome</keyword>
<dbReference type="NCBIfam" id="NF011307">
    <property type="entry name" value="PRK14716.1-5"/>
    <property type="match status" value="1"/>
</dbReference>
<dbReference type="PANTHER" id="PTHR43867:SF2">
    <property type="entry name" value="CELLULOSE SYNTHASE CATALYTIC SUBUNIT A [UDP-FORMING]"/>
    <property type="match status" value="1"/>
</dbReference>
<evidence type="ECO:0000256" key="1">
    <source>
        <dbReference type="ARBA" id="ARBA00004141"/>
    </source>
</evidence>
<evidence type="ECO:0000256" key="2">
    <source>
        <dbReference type="ARBA" id="ARBA00022676"/>
    </source>
</evidence>
<dbReference type="Gene3D" id="3.90.550.10">
    <property type="entry name" value="Spore Coat Polysaccharide Biosynthesis Protein SpsA, Chain A"/>
    <property type="match status" value="1"/>
</dbReference>
<dbReference type="PANTHER" id="PTHR43867">
    <property type="entry name" value="CELLULOSE SYNTHASE CATALYTIC SUBUNIT A [UDP-FORMING]"/>
    <property type="match status" value="1"/>
</dbReference>
<comment type="caution">
    <text evidence="8">The sequence shown here is derived from an EMBL/GenBank/DDBJ whole genome shotgun (WGS) entry which is preliminary data.</text>
</comment>
<dbReference type="RefSeq" id="WP_257596657.1">
    <property type="nucleotide sequence ID" value="NZ_JANKHH010000007.1"/>
</dbReference>
<feature type="transmembrane region" description="Helical" evidence="7">
    <location>
        <begin position="345"/>
        <end position="367"/>
    </location>
</feature>
<protein>
    <submittedName>
        <fullName evidence="8">Glycosyl transferase family protein</fullName>
    </submittedName>
</protein>
<accession>A0ABT1XT30</accession>
<dbReference type="GO" id="GO:0016740">
    <property type="term" value="F:transferase activity"/>
    <property type="evidence" value="ECO:0007669"/>
    <property type="project" value="UniProtKB-KW"/>
</dbReference>
<gene>
    <name evidence="8" type="ORF">NSO95_12760</name>
</gene>
<keyword evidence="4 7" id="KW-0812">Transmembrane</keyword>
<evidence type="ECO:0000256" key="6">
    <source>
        <dbReference type="ARBA" id="ARBA00023136"/>
    </source>
</evidence>
<evidence type="ECO:0000256" key="5">
    <source>
        <dbReference type="ARBA" id="ARBA00022989"/>
    </source>
</evidence>
<proteinExistence type="predicted"/>
<keyword evidence="6 7" id="KW-0472">Membrane</keyword>
<reference evidence="8 9" key="1">
    <citation type="submission" date="2022-08" db="EMBL/GenBank/DDBJ databases">
        <title>Polyphasic taxonomy analysis of Qipengyuania sp.RS5-5.</title>
        <authorList>
            <person name="Xamxidin M."/>
            <person name="Wu M."/>
        </authorList>
    </citation>
    <scope>NUCLEOTIDE SEQUENCE [LARGE SCALE GENOMIC DNA]</scope>
    <source>
        <strain evidence="8 9">RS5-5</strain>
    </source>
</reference>
<name>A0ABT1XT30_9SPHN</name>
<keyword evidence="2" id="KW-0328">Glycosyltransferase</keyword>
<dbReference type="Proteomes" id="UP001206067">
    <property type="component" value="Unassembled WGS sequence"/>
</dbReference>